<dbReference type="GO" id="GO:0003676">
    <property type="term" value="F:nucleic acid binding"/>
    <property type="evidence" value="ECO:0007669"/>
    <property type="project" value="InterPro"/>
</dbReference>
<dbReference type="EMBL" id="CAADRA010006767">
    <property type="protein sequence ID" value="VFT96862.1"/>
    <property type="molecule type" value="Genomic_DNA"/>
</dbReference>
<proteinExistence type="predicted"/>
<sequence length="186" mass="20528">MASHQSKSVIVQQDNAKPYVLPNDADFREAYLSDGWDMVLKCQPANLPDLNVLDLGFFRVIQTLQQIHRAKSIDVVIAATLKAWAKVDPATLNRNFLTLQCYLLQVIKQSGGNGYKIPHMTKSSLTSRGLLPETIMCPVDMDEMWAELAAEVSDALEIASLCTFLEEICVDDDGIDDAAEDALLGN</sequence>
<gene>
    <name evidence="2" type="primary">Aste57867_20167</name>
    <name evidence="1" type="ORF">As57867_020101</name>
    <name evidence="2" type="ORF">ASTE57867_20167</name>
</gene>
<evidence type="ECO:0000313" key="1">
    <source>
        <dbReference type="EMBL" id="KAF0688201.1"/>
    </source>
</evidence>
<dbReference type="Proteomes" id="UP000332933">
    <property type="component" value="Unassembled WGS sequence"/>
</dbReference>
<dbReference type="Gene3D" id="3.30.420.10">
    <property type="entry name" value="Ribonuclease H-like superfamily/Ribonuclease H"/>
    <property type="match status" value="1"/>
</dbReference>
<name>A0A485LFK4_9STRA</name>
<protein>
    <submittedName>
        <fullName evidence="2">Aste57867_20167 protein</fullName>
    </submittedName>
</protein>
<reference evidence="1" key="2">
    <citation type="submission" date="2019-06" db="EMBL/GenBank/DDBJ databases">
        <title>Genomics analysis of Aphanomyces spp. identifies a new class of oomycete effector associated with host adaptation.</title>
        <authorList>
            <person name="Gaulin E."/>
        </authorList>
    </citation>
    <scope>NUCLEOTIDE SEQUENCE</scope>
    <source>
        <strain evidence="1">CBS 578.67</strain>
    </source>
</reference>
<dbReference type="InterPro" id="IPR036397">
    <property type="entry name" value="RNaseH_sf"/>
</dbReference>
<evidence type="ECO:0000313" key="2">
    <source>
        <dbReference type="EMBL" id="VFT96862.1"/>
    </source>
</evidence>
<dbReference type="AlphaFoldDB" id="A0A485LFK4"/>
<evidence type="ECO:0000313" key="3">
    <source>
        <dbReference type="Proteomes" id="UP000332933"/>
    </source>
</evidence>
<dbReference type="PANTHER" id="PTHR47169">
    <property type="entry name" value="OS01G0541250 PROTEIN"/>
    <property type="match status" value="1"/>
</dbReference>
<accession>A0A485LFK4</accession>
<keyword evidence="3" id="KW-1185">Reference proteome</keyword>
<dbReference type="EMBL" id="VJMH01006744">
    <property type="protein sequence ID" value="KAF0688201.1"/>
    <property type="molecule type" value="Genomic_DNA"/>
</dbReference>
<dbReference type="OrthoDB" id="125932at2759"/>
<organism evidence="2 3">
    <name type="scientific">Aphanomyces stellatus</name>
    <dbReference type="NCBI Taxonomy" id="120398"/>
    <lineage>
        <taxon>Eukaryota</taxon>
        <taxon>Sar</taxon>
        <taxon>Stramenopiles</taxon>
        <taxon>Oomycota</taxon>
        <taxon>Saprolegniomycetes</taxon>
        <taxon>Saprolegniales</taxon>
        <taxon>Verrucalvaceae</taxon>
        <taxon>Aphanomyces</taxon>
    </lineage>
</organism>
<reference evidence="2 3" key="1">
    <citation type="submission" date="2019-03" db="EMBL/GenBank/DDBJ databases">
        <authorList>
            <person name="Gaulin E."/>
            <person name="Dumas B."/>
        </authorList>
    </citation>
    <scope>NUCLEOTIDE SEQUENCE [LARGE SCALE GENOMIC DNA]</scope>
    <source>
        <strain evidence="2">CBS 568.67</strain>
    </source>
</reference>